<proteinExistence type="predicted"/>
<keyword evidence="2" id="KW-1185">Reference proteome</keyword>
<protein>
    <submittedName>
        <fullName evidence="1">Uncharacterized protein</fullName>
    </submittedName>
</protein>
<name>A0A9P4U1F0_9PEZI</name>
<dbReference type="AlphaFoldDB" id="A0A9P4U1F0"/>
<comment type="caution">
    <text evidence="1">The sequence shown here is derived from an EMBL/GenBank/DDBJ whole genome shotgun (WGS) entry which is preliminary data.</text>
</comment>
<evidence type="ECO:0000313" key="1">
    <source>
        <dbReference type="EMBL" id="KAF2433745.1"/>
    </source>
</evidence>
<organism evidence="1 2">
    <name type="scientific">Tothia fuscella</name>
    <dbReference type="NCBI Taxonomy" id="1048955"/>
    <lineage>
        <taxon>Eukaryota</taxon>
        <taxon>Fungi</taxon>
        <taxon>Dikarya</taxon>
        <taxon>Ascomycota</taxon>
        <taxon>Pezizomycotina</taxon>
        <taxon>Dothideomycetes</taxon>
        <taxon>Pleosporomycetidae</taxon>
        <taxon>Venturiales</taxon>
        <taxon>Cylindrosympodiaceae</taxon>
        <taxon>Tothia</taxon>
    </lineage>
</organism>
<gene>
    <name evidence="1" type="ORF">EJ08DRAFT_706194</name>
</gene>
<accession>A0A9P4U1F0</accession>
<reference evidence="1" key="1">
    <citation type="journal article" date="2020" name="Stud. Mycol.">
        <title>101 Dothideomycetes genomes: a test case for predicting lifestyles and emergence of pathogens.</title>
        <authorList>
            <person name="Haridas S."/>
            <person name="Albert R."/>
            <person name="Binder M."/>
            <person name="Bloem J."/>
            <person name="Labutti K."/>
            <person name="Salamov A."/>
            <person name="Andreopoulos B."/>
            <person name="Baker S."/>
            <person name="Barry K."/>
            <person name="Bills G."/>
            <person name="Bluhm B."/>
            <person name="Cannon C."/>
            <person name="Castanera R."/>
            <person name="Culley D."/>
            <person name="Daum C."/>
            <person name="Ezra D."/>
            <person name="Gonzalez J."/>
            <person name="Henrissat B."/>
            <person name="Kuo A."/>
            <person name="Liang C."/>
            <person name="Lipzen A."/>
            <person name="Lutzoni F."/>
            <person name="Magnuson J."/>
            <person name="Mondo S."/>
            <person name="Nolan M."/>
            <person name="Ohm R."/>
            <person name="Pangilinan J."/>
            <person name="Park H.-J."/>
            <person name="Ramirez L."/>
            <person name="Alfaro M."/>
            <person name="Sun H."/>
            <person name="Tritt A."/>
            <person name="Yoshinaga Y."/>
            <person name="Zwiers L.-H."/>
            <person name="Turgeon B."/>
            <person name="Goodwin S."/>
            <person name="Spatafora J."/>
            <person name="Crous P."/>
            <person name="Grigoriev I."/>
        </authorList>
    </citation>
    <scope>NUCLEOTIDE SEQUENCE</scope>
    <source>
        <strain evidence="1">CBS 130266</strain>
    </source>
</reference>
<evidence type="ECO:0000313" key="2">
    <source>
        <dbReference type="Proteomes" id="UP000800235"/>
    </source>
</evidence>
<dbReference type="Proteomes" id="UP000800235">
    <property type="component" value="Unassembled WGS sequence"/>
</dbReference>
<sequence>MSLDKNLSQLLSSTDESTSFLEISIKNPKSPSTNVFRCCGLRESTAARFINNFSFTDANAWTVFSTFANTIREYNLKLVDRVIIQVPFCKPGCAHTYGSCDRLEKRLSSGIGLHTPMDSRYLTPDMAFKIGIRAIQIAKPKSLKLVMPSPDCIDLKNEGDGHGLSMWADFSQKEFLEADEFVFGGAQRRLYYNREKKRNVPIHPHRLRSKEYMECFRKVDKMLPGMKISVIRLEARESAESHREEHDAVVAFVEQAHQTGWDVEATN</sequence>
<dbReference type="EMBL" id="MU007019">
    <property type="protein sequence ID" value="KAF2433745.1"/>
    <property type="molecule type" value="Genomic_DNA"/>
</dbReference>